<evidence type="ECO:0000256" key="5">
    <source>
        <dbReference type="ARBA" id="ARBA00023049"/>
    </source>
</evidence>
<keyword evidence="4" id="KW-0862">Zinc</keyword>
<keyword evidence="1" id="KW-0645">Protease</keyword>
<dbReference type="eggNOG" id="COG2003">
    <property type="taxonomic scope" value="Bacteria"/>
</dbReference>
<dbReference type="EMBL" id="BBLT01000009">
    <property type="protein sequence ID" value="GAL86822.1"/>
    <property type="molecule type" value="Genomic_DNA"/>
</dbReference>
<dbReference type="OrthoDB" id="9804482at2"/>
<dbReference type="PANTHER" id="PTHR30471">
    <property type="entry name" value="DNA REPAIR PROTEIN RADC"/>
    <property type="match status" value="1"/>
</dbReference>
<dbReference type="STRING" id="153721.MYP_4052"/>
<evidence type="ECO:0000313" key="7">
    <source>
        <dbReference type="EMBL" id="GAL86822.1"/>
    </source>
</evidence>
<dbReference type="GO" id="GO:0008237">
    <property type="term" value="F:metallopeptidase activity"/>
    <property type="evidence" value="ECO:0007669"/>
    <property type="project" value="UniProtKB-KW"/>
</dbReference>
<dbReference type="RefSeq" id="WP_045467296.1">
    <property type="nucleotide sequence ID" value="NZ_BBLT01000009.1"/>
</dbReference>
<gene>
    <name evidence="7" type="ORF">MYP_4052</name>
</gene>
<organism evidence="7 8">
    <name type="scientific">Sporocytophaga myxococcoides</name>
    <dbReference type="NCBI Taxonomy" id="153721"/>
    <lineage>
        <taxon>Bacteria</taxon>
        <taxon>Pseudomonadati</taxon>
        <taxon>Bacteroidota</taxon>
        <taxon>Cytophagia</taxon>
        <taxon>Cytophagales</taxon>
        <taxon>Cytophagaceae</taxon>
        <taxon>Sporocytophaga</taxon>
    </lineage>
</organism>
<feature type="domain" description="MPN" evidence="6">
    <location>
        <begin position="33"/>
        <end position="158"/>
    </location>
</feature>
<evidence type="ECO:0000256" key="2">
    <source>
        <dbReference type="ARBA" id="ARBA00022723"/>
    </source>
</evidence>
<dbReference type="Pfam" id="PF04002">
    <property type="entry name" value="RadC"/>
    <property type="match status" value="1"/>
</dbReference>
<keyword evidence="8" id="KW-1185">Reference proteome</keyword>
<dbReference type="CDD" id="cd08071">
    <property type="entry name" value="MPN_DUF2466"/>
    <property type="match status" value="1"/>
</dbReference>
<evidence type="ECO:0000256" key="4">
    <source>
        <dbReference type="ARBA" id="ARBA00022833"/>
    </source>
</evidence>
<dbReference type="InterPro" id="IPR020891">
    <property type="entry name" value="UPF0758_CS"/>
</dbReference>
<dbReference type="Gene3D" id="3.40.140.10">
    <property type="entry name" value="Cytidine Deaminase, domain 2"/>
    <property type="match status" value="1"/>
</dbReference>
<reference evidence="7 8" key="1">
    <citation type="submission" date="2014-09" db="EMBL/GenBank/DDBJ databases">
        <title>Sporocytophaga myxococcoides PG-01 genome sequencing.</title>
        <authorList>
            <person name="Liu L."/>
            <person name="Gao P.J."/>
            <person name="Chen G.J."/>
            <person name="Wang L.S."/>
        </authorList>
    </citation>
    <scope>NUCLEOTIDE SEQUENCE [LARGE SCALE GENOMIC DNA]</scope>
    <source>
        <strain evidence="7 8">PG-01</strain>
    </source>
</reference>
<keyword evidence="2" id="KW-0479">Metal-binding</keyword>
<dbReference type="InterPro" id="IPR001405">
    <property type="entry name" value="UPF0758"/>
</dbReference>
<dbReference type="GO" id="GO:0046872">
    <property type="term" value="F:metal ion binding"/>
    <property type="evidence" value="ECO:0007669"/>
    <property type="project" value="UniProtKB-KW"/>
</dbReference>
<dbReference type="GO" id="GO:0006508">
    <property type="term" value="P:proteolysis"/>
    <property type="evidence" value="ECO:0007669"/>
    <property type="project" value="UniProtKB-KW"/>
</dbReference>
<dbReference type="InterPro" id="IPR025657">
    <property type="entry name" value="RadC_JAB"/>
</dbReference>
<evidence type="ECO:0000313" key="8">
    <source>
        <dbReference type="Proteomes" id="UP000030185"/>
    </source>
</evidence>
<name>A0A098LKH9_9BACT</name>
<comment type="caution">
    <text evidence="7">The sequence shown here is derived from an EMBL/GenBank/DDBJ whole genome shotgun (WGS) entry which is preliminary data.</text>
</comment>
<evidence type="ECO:0000259" key="6">
    <source>
        <dbReference type="PROSITE" id="PS50249"/>
    </source>
</evidence>
<keyword evidence="5" id="KW-0482">Metalloprotease</keyword>
<dbReference type="SUPFAM" id="SSF102712">
    <property type="entry name" value="JAB1/MPN domain"/>
    <property type="match status" value="1"/>
</dbReference>
<protein>
    <recommendedName>
        <fullName evidence="6">MPN domain-containing protein</fullName>
    </recommendedName>
</protein>
<dbReference type="Proteomes" id="UP000030185">
    <property type="component" value="Unassembled WGS sequence"/>
</dbReference>
<proteinExistence type="predicted"/>
<dbReference type="PROSITE" id="PS01302">
    <property type="entry name" value="UPF0758"/>
    <property type="match status" value="1"/>
</dbReference>
<keyword evidence="3" id="KW-0378">Hydrolase</keyword>
<evidence type="ECO:0000256" key="1">
    <source>
        <dbReference type="ARBA" id="ARBA00022670"/>
    </source>
</evidence>
<dbReference type="InterPro" id="IPR037518">
    <property type="entry name" value="MPN"/>
</dbReference>
<accession>A0A098LKH9</accession>
<dbReference type="AlphaFoldDB" id="A0A098LKH9"/>
<sequence>MKRKRVNNLLKSENLSEVELSYKYKAKPSSLPQITCSGDAYNLLLSIWQMDKIEYIEEFIVLLLNRSNRVLGWTKVSSGGVSGTVADPRIIFQTALLSNASGIILAHNHPSGNIYPSEPDIQLTKKMKEAGKVLEIPVLDHIIITSENYYSFADEGKL</sequence>
<dbReference type="PANTHER" id="PTHR30471:SF3">
    <property type="entry name" value="UPF0758 PROTEIN YEES-RELATED"/>
    <property type="match status" value="1"/>
</dbReference>
<evidence type="ECO:0000256" key="3">
    <source>
        <dbReference type="ARBA" id="ARBA00022801"/>
    </source>
</evidence>
<dbReference type="PROSITE" id="PS50249">
    <property type="entry name" value="MPN"/>
    <property type="match status" value="1"/>
</dbReference>